<evidence type="ECO:0000256" key="5">
    <source>
        <dbReference type="ARBA" id="ARBA00023128"/>
    </source>
</evidence>
<reference evidence="11" key="1">
    <citation type="submission" date="2025-08" db="UniProtKB">
        <authorList>
            <consortium name="RefSeq"/>
        </authorList>
    </citation>
    <scope>IDENTIFICATION</scope>
</reference>
<evidence type="ECO:0000313" key="10">
    <source>
        <dbReference type="Proteomes" id="UP000515156"/>
    </source>
</evidence>
<evidence type="ECO:0000256" key="8">
    <source>
        <dbReference type="ARBA" id="ARBA00035425"/>
    </source>
</evidence>
<evidence type="ECO:0000256" key="6">
    <source>
        <dbReference type="ARBA" id="ARBA00023274"/>
    </source>
</evidence>
<dbReference type="KEGG" id="muo:115457980"/>
<dbReference type="GeneID" id="115457980"/>
<comment type="similarity">
    <text evidence="2">Belongs to the mitochondrion-specific ribosomal protein mL52 family.</text>
</comment>
<comment type="subcellular location">
    <subcellularLocation>
        <location evidence="1">Mitochondrion</location>
    </subcellularLocation>
</comment>
<keyword evidence="3" id="KW-0809">Transit peptide</keyword>
<dbReference type="PANTHER" id="PTHR34090">
    <property type="entry name" value="39S RIBOSOMAL PROTEIN L52, MITOCHONDRIAL"/>
    <property type="match status" value="1"/>
</dbReference>
<keyword evidence="10" id="KW-1185">Reference proteome</keyword>
<proteinExistence type="inferred from homology"/>
<dbReference type="PANTHER" id="PTHR34090:SF1">
    <property type="entry name" value="LARGE RIBOSOMAL SUBUNIT PROTEIN ML52"/>
    <property type="match status" value="1"/>
</dbReference>
<dbReference type="OrthoDB" id="10249237at2759"/>
<protein>
    <recommendedName>
        <fullName evidence="7">Large ribosomal subunit protein mL52</fullName>
    </recommendedName>
    <alternativeName>
        <fullName evidence="8">39S ribosomal protein L52, mitochondrial</fullName>
    </alternativeName>
</protein>
<dbReference type="InParanoid" id="A0A6P7WJS7"/>
<dbReference type="InterPro" id="IPR034596">
    <property type="entry name" value="Ribosomal_mL52"/>
</dbReference>
<dbReference type="CTD" id="122704"/>
<sequence length="131" mass="15028">MMAMSMAALAGLRPTAGIAVRHFSCGIIYCAGKNWRVSHGFAPSDSEYGPLTDLPDWSFADGRPGIPWKGQVRRKEQREQFARRVVMLNKEMAHGIRVWEEAQHQTIAQQEETRRHRLKEKGAILRRKDKE</sequence>
<keyword evidence="5" id="KW-0496">Mitochondrion</keyword>
<dbReference type="RefSeq" id="XP_030043577.1">
    <property type="nucleotide sequence ID" value="XM_030187717.1"/>
</dbReference>
<evidence type="ECO:0000256" key="9">
    <source>
        <dbReference type="SAM" id="MobiDB-lite"/>
    </source>
</evidence>
<evidence type="ECO:0000256" key="2">
    <source>
        <dbReference type="ARBA" id="ARBA00007232"/>
    </source>
</evidence>
<feature type="compositionally biased region" description="Basic and acidic residues" evidence="9">
    <location>
        <begin position="120"/>
        <end position="131"/>
    </location>
</feature>
<dbReference type="GO" id="GO:0032543">
    <property type="term" value="P:mitochondrial translation"/>
    <property type="evidence" value="ECO:0007669"/>
    <property type="project" value="InterPro"/>
</dbReference>
<organism evidence="10 11">
    <name type="scientific">Microcaecilia unicolor</name>
    <dbReference type="NCBI Taxonomy" id="1415580"/>
    <lineage>
        <taxon>Eukaryota</taxon>
        <taxon>Metazoa</taxon>
        <taxon>Chordata</taxon>
        <taxon>Craniata</taxon>
        <taxon>Vertebrata</taxon>
        <taxon>Euteleostomi</taxon>
        <taxon>Amphibia</taxon>
        <taxon>Gymnophiona</taxon>
        <taxon>Siphonopidae</taxon>
        <taxon>Microcaecilia</taxon>
    </lineage>
</organism>
<evidence type="ECO:0000256" key="1">
    <source>
        <dbReference type="ARBA" id="ARBA00004173"/>
    </source>
</evidence>
<feature type="region of interest" description="Disordered" evidence="9">
    <location>
        <begin position="109"/>
        <end position="131"/>
    </location>
</feature>
<dbReference type="GO" id="GO:0003735">
    <property type="term" value="F:structural constituent of ribosome"/>
    <property type="evidence" value="ECO:0007669"/>
    <property type="project" value="InterPro"/>
</dbReference>
<dbReference type="Pfam" id="PF18699">
    <property type="entry name" value="MRPL52"/>
    <property type="match status" value="1"/>
</dbReference>
<keyword evidence="6" id="KW-0687">Ribonucleoprotein</keyword>
<evidence type="ECO:0000256" key="3">
    <source>
        <dbReference type="ARBA" id="ARBA00022946"/>
    </source>
</evidence>
<keyword evidence="4 11" id="KW-0689">Ribosomal protein</keyword>
<evidence type="ECO:0000256" key="4">
    <source>
        <dbReference type="ARBA" id="ARBA00022980"/>
    </source>
</evidence>
<dbReference type="Proteomes" id="UP000515156">
    <property type="component" value="Chromosome 14"/>
</dbReference>
<evidence type="ECO:0000313" key="11">
    <source>
        <dbReference type="RefSeq" id="XP_030043577.1"/>
    </source>
</evidence>
<gene>
    <name evidence="11" type="primary">MRPL52</name>
</gene>
<accession>A0A6P7WJS7</accession>
<dbReference type="FunCoup" id="A0A6P7WJS7">
    <property type="interactions" value="1264"/>
</dbReference>
<name>A0A6P7WJS7_9AMPH</name>
<dbReference type="AlphaFoldDB" id="A0A6P7WJS7"/>
<dbReference type="GO" id="GO:0005762">
    <property type="term" value="C:mitochondrial large ribosomal subunit"/>
    <property type="evidence" value="ECO:0007669"/>
    <property type="project" value="InterPro"/>
</dbReference>
<evidence type="ECO:0000256" key="7">
    <source>
        <dbReference type="ARBA" id="ARBA00035181"/>
    </source>
</evidence>